<protein>
    <submittedName>
        <fullName evidence="2">Antigenic membrane protein</fullName>
    </submittedName>
</protein>
<evidence type="ECO:0000256" key="1">
    <source>
        <dbReference type="SAM" id="Phobius"/>
    </source>
</evidence>
<reference evidence="2" key="1">
    <citation type="journal article" date="2008" name="Phytopathology">
        <title>Cloning and characterization of the antigenic membrane protein (Amp) gene and in situ detection of Amp from malformed flowers infected with Japanese hydrangea phyllody phytoplasma.</title>
        <authorList>
            <person name="Arashida R."/>
            <person name="Kakizawa S."/>
            <person name="Ishii Y."/>
            <person name="Hoshi A."/>
            <person name="Jung H.-Y."/>
            <person name="Kagiwada S."/>
            <person name="Yamaji Y."/>
            <person name="Oshima K."/>
            <person name="Namba S."/>
        </authorList>
    </citation>
    <scope>NUCLEOTIDE SEQUENCE</scope>
    <source>
        <strain evidence="2">JHP</strain>
    </source>
</reference>
<name>B1Q3E8_9MOLU</name>
<accession>B1Q3E8</accession>
<organism evidence="2">
    <name type="scientific">Candidatus Phytoplasma japonicum</name>
    <dbReference type="NCBI Taxonomy" id="102262"/>
    <lineage>
        <taxon>Bacteria</taxon>
        <taxon>Bacillati</taxon>
        <taxon>Mycoplasmatota</taxon>
        <taxon>Mollicutes</taxon>
        <taxon>Acholeplasmatales</taxon>
        <taxon>Acholeplasmataceae</taxon>
        <taxon>Candidatus Phytoplasma</taxon>
        <taxon>16SrI (Aster yellows group)</taxon>
    </lineage>
</organism>
<dbReference type="InterPro" id="IPR029216">
    <property type="entry name" value="Phyto-Amp"/>
</dbReference>
<keyword evidence="1" id="KW-0812">Transmembrane</keyword>
<dbReference type="EMBL" id="AB355409">
    <property type="protein sequence ID" value="BAG16385.1"/>
    <property type="molecule type" value="Genomic_DNA"/>
</dbReference>
<evidence type="ECO:0000313" key="2">
    <source>
        <dbReference type="EMBL" id="BAG16385.1"/>
    </source>
</evidence>
<gene>
    <name evidence="2" type="primary">amp</name>
</gene>
<feature type="transmembrane region" description="Helical" evidence="1">
    <location>
        <begin position="130"/>
        <end position="151"/>
    </location>
</feature>
<sequence>MQNVKTKKSLVSKLVALFAVATIVALLSVNSVFGAFGDAKLPSGNLYIVLKVADKDDSTKRMAAIKEVDGLKDASENDFSYAWNTENTELTLTSKEGGKFVTGTVKLTRKDSKEEVTAAVKAATPFYKKWWFWTIIVAFVAIVGGVAFYFVKKRQQA</sequence>
<dbReference type="Pfam" id="PF15438">
    <property type="entry name" value="Phyto-Amp"/>
    <property type="match status" value="1"/>
</dbReference>
<keyword evidence="1" id="KW-0472">Membrane</keyword>
<proteinExistence type="predicted"/>
<keyword evidence="1" id="KW-1133">Transmembrane helix</keyword>
<dbReference type="AlphaFoldDB" id="B1Q3E8"/>